<evidence type="ECO:0000256" key="1">
    <source>
        <dbReference type="SAM" id="MobiDB-lite"/>
    </source>
</evidence>
<feature type="region of interest" description="Disordered" evidence="1">
    <location>
        <begin position="32"/>
        <end position="55"/>
    </location>
</feature>
<dbReference type="EMBL" id="PP511421">
    <property type="protein sequence ID" value="XCD04083.1"/>
    <property type="molecule type" value="Genomic_DNA"/>
</dbReference>
<evidence type="ECO:0000313" key="2">
    <source>
        <dbReference type="EMBL" id="XCD04083.1"/>
    </source>
</evidence>
<feature type="compositionally biased region" description="Basic and acidic residues" evidence="1">
    <location>
        <begin position="36"/>
        <end position="55"/>
    </location>
</feature>
<proteinExistence type="predicted"/>
<accession>A0AAU8AVT8</accession>
<organism evidence="2">
    <name type="scientific">Dulem virus 150</name>
    <dbReference type="NCBI Taxonomy" id="3145627"/>
    <lineage>
        <taxon>Viruses</taxon>
        <taxon>Monodnaviria</taxon>
        <taxon>Sangervirae</taxon>
        <taxon>Phixviricota</taxon>
        <taxon>Malgrandaviricetes</taxon>
        <taxon>Petitvirales</taxon>
        <taxon>Microviridae</taxon>
        <taxon>Microvirus</taxon>
    </lineage>
</organism>
<sequence length="55" mass="6136">MAIQFLPMVFNLLSNKSPGVAKIQRLASMFNSARTAETKKEDTKTNSTDEKPSVY</sequence>
<name>A0AAU8AVT8_9VIRU</name>
<protein>
    <submittedName>
        <fullName evidence="2">Uncharacterized protein</fullName>
    </submittedName>
</protein>
<reference evidence="2" key="1">
    <citation type="submission" date="2024-03" db="EMBL/GenBank/DDBJ databases">
        <title>Diverse circular DNA viruses in blood, oral, and fecal samples of captive lemurs.</title>
        <authorList>
            <person name="Paietta E.N."/>
            <person name="Kraberger S."/>
            <person name="Lund M.C."/>
            <person name="Custer J.M."/>
            <person name="Vargas K.M."/>
            <person name="Ehmke E.E."/>
            <person name="Yoder A.D."/>
            <person name="Varsani A."/>
        </authorList>
    </citation>
    <scope>NUCLEOTIDE SEQUENCE</scope>
    <source>
        <strain evidence="2">Duke_21_84</strain>
    </source>
</reference>